<evidence type="ECO:0000256" key="4">
    <source>
        <dbReference type="ARBA" id="ARBA00023136"/>
    </source>
</evidence>
<dbReference type="InterPro" id="IPR059112">
    <property type="entry name" value="CysZ/EI24"/>
</dbReference>
<gene>
    <name evidence="6" type="ORF">QGN17_13895</name>
</gene>
<evidence type="ECO:0000313" key="7">
    <source>
        <dbReference type="Proteomes" id="UP001160625"/>
    </source>
</evidence>
<evidence type="ECO:0000256" key="3">
    <source>
        <dbReference type="ARBA" id="ARBA00022989"/>
    </source>
</evidence>
<feature type="transmembrane region" description="Helical" evidence="5">
    <location>
        <begin position="66"/>
        <end position="93"/>
    </location>
</feature>
<dbReference type="Pfam" id="PF07264">
    <property type="entry name" value="EI24"/>
    <property type="match status" value="1"/>
</dbReference>
<comment type="caution">
    <text evidence="6">The sequence shown here is derived from an EMBL/GenBank/DDBJ whole genome shotgun (WGS) entry which is preliminary data.</text>
</comment>
<evidence type="ECO:0000256" key="2">
    <source>
        <dbReference type="ARBA" id="ARBA00022692"/>
    </source>
</evidence>
<dbReference type="Proteomes" id="UP001160625">
    <property type="component" value="Unassembled WGS sequence"/>
</dbReference>
<evidence type="ECO:0000313" key="6">
    <source>
        <dbReference type="EMBL" id="MDH7639822.1"/>
    </source>
</evidence>
<name>A0ABT6N3T8_9SPHN</name>
<comment type="subcellular location">
    <subcellularLocation>
        <location evidence="1">Membrane</location>
        <topology evidence="1">Multi-pass membrane protein</topology>
    </subcellularLocation>
</comment>
<evidence type="ECO:0000256" key="1">
    <source>
        <dbReference type="ARBA" id="ARBA00004141"/>
    </source>
</evidence>
<proteinExistence type="predicted"/>
<accession>A0ABT6N3T8</accession>
<protein>
    <submittedName>
        <fullName evidence="6">EI24 domain-containing protein</fullName>
    </submittedName>
</protein>
<dbReference type="EMBL" id="JARYGZ010000001">
    <property type="protein sequence ID" value="MDH7639822.1"/>
    <property type="molecule type" value="Genomic_DNA"/>
</dbReference>
<keyword evidence="3 5" id="KW-1133">Transmembrane helix</keyword>
<organism evidence="6 7">
    <name type="scientific">Sphingomonas oryzagri</name>
    <dbReference type="NCBI Taxonomy" id="3042314"/>
    <lineage>
        <taxon>Bacteria</taxon>
        <taxon>Pseudomonadati</taxon>
        <taxon>Pseudomonadota</taxon>
        <taxon>Alphaproteobacteria</taxon>
        <taxon>Sphingomonadales</taxon>
        <taxon>Sphingomonadaceae</taxon>
        <taxon>Sphingomonas</taxon>
    </lineage>
</organism>
<evidence type="ECO:0000256" key="5">
    <source>
        <dbReference type="SAM" id="Phobius"/>
    </source>
</evidence>
<feature type="transmembrane region" description="Helical" evidence="5">
    <location>
        <begin position="132"/>
        <end position="160"/>
    </location>
</feature>
<keyword evidence="2 5" id="KW-0812">Transmembrane</keyword>
<keyword evidence="4 5" id="KW-0472">Membrane</keyword>
<feature type="transmembrane region" description="Helical" evidence="5">
    <location>
        <begin position="195"/>
        <end position="222"/>
    </location>
</feature>
<sequence length="232" mass="24945">MIRAFFLALDDLGDRRVLAILGRSLLLTLAIFAGLGVLLGWLLSGFDPCGLLSADDSCPLGGGASGFGAFVLTACLLWFLFPAIAIGVISAYMDRIIAAVEARRYPEALASARPLGWARGAWLGLKSSLRVLVYNLIALPLYVILLLLTGIGPVLLFVMVNGIAFGRDLGEMVATRHLDRAGTREWLRETRGDRAVMGMMVTGVFLLPIANLLAPVLGAAMATHLFHARIRR</sequence>
<keyword evidence="7" id="KW-1185">Reference proteome</keyword>
<reference evidence="6" key="1">
    <citation type="submission" date="2023-04" db="EMBL/GenBank/DDBJ databases">
        <title>Sphingomonas sp. MAHUQ-71 isolated from rice field.</title>
        <authorList>
            <person name="Huq M.A."/>
        </authorList>
    </citation>
    <scope>NUCLEOTIDE SEQUENCE</scope>
    <source>
        <strain evidence="6">MAHUQ-71</strain>
    </source>
</reference>
<dbReference type="RefSeq" id="WP_281045064.1">
    <property type="nucleotide sequence ID" value="NZ_JARYGZ010000001.1"/>
</dbReference>
<feature type="transmembrane region" description="Helical" evidence="5">
    <location>
        <begin position="25"/>
        <end position="46"/>
    </location>
</feature>